<dbReference type="PANTHER" id="PTHR47979">
    <property type="entry name" value="DRAB11-RELATED"/>
    <property type="match status" value="1"/>
</dbReference>
<dbReference type="SMART" id="SM00174">
    <property type="entry name" value="RHO"/>
    <property type="match status" value="1"/>
</dbReference>
<gene>
    <name evidence="5" type="primary">Rab39b</name>
</gene>
<reference evidence="5" key="1">
    <citation type="submission" date="2020-04" db="EMBL/GenBank/DDBJ databases">
        <authorList>
            <person name="Neveu A P."/>
        </authorList>
    </citation>
    <scope>NUCLEOTIDE SEQUENCE</scope>
    <source>
        <tissue evidence="5">Whole embryo</tissue>
    </source>
</reference>
<dbReference type="NCBIfam" id="TIGR00231">
    <property type="entry name" value="small_GTP"/>
    <property type="match status" value="1"/>
</dbReference>
<evidence type="ECO:0000256" key="2">
    <source>
        <dbReference type="ARBA" id="ARBA00022741"/>
    </source>
</evidence>
<dbReference type="SMART" id="SM00176">
    <property type="entry name" value="RAN"/>
    <property type="match status" value="1"/>
</dbReference>
<proteinExistence type="evidence at transcript level"/>
<organism evidence="5">
    <name type="scientific">Phallusia mammillata</name>
    <dbReference type="NCBI Taxonomy" id="59560"/>
    <lineage>
        <taxon>Eukaryota</taxon>
        <taxon>Metazoa</taxon>
        <taxon>Chordata</taxon>
        <taxon>Tunicata</taxon>
        <taxon>Ascidiacea</taxon>
        <taxon>Phlebobranchia</taxon>
        <taxon>Ascidiidae</taxon>
        <taxon>Phallusia</taxon>
    </lineage>
</organism>
<dbReference type="PROSITE" id="PS51421">
    <property type="entry name" value="RAS"/>
    <property type="match status" value="1"/>
</dbReference>
<dbReference type="GO" id="GO:0003924">
    <property type="term" value="F:GTPase activity"/>
    <property type="evidence" value="ECO:0007669"/>
    <property type="project" value="InterPro"/>
</dbReference>
<dbReference type="AlphaFoldDB" id="A0A6F9DQV5"/>
<dbReference type="GO" id="GO:0005525">
    <property type="term" value="F:GTP binding"/>
    <property type="evidence" value="ECO:0007669"/>
    <property type="project" value="UniProtKB-KW"/>
</dbReference>
<evidence type="ECO:0000256" key="1">
    <source>
        <dbReference type="ARBA" id="ARBA00006270"/>
    </source>
</evidence>
<dbReference type="EMBL" id="LR789511">
    <property type="protein sequence ID" value="CAB3265373.1"/>
    <property type="molecule type" value="mRNA"/>
</dbReference>
<comment type="similarity">
    <text evidence="1">Belongs to the small GTPase superfamily. Rab family.</text>
</comment>
<dbReference type="InterPro" id="IPR050209">
    <property type="entry name" value="Rab_GTPases_membrane_traffic"/>
</dbReference>
<dbReference type="SMART" id="SM00175">
    <property type="entry name" value="RAB"/>
    <property type="match status" value="1"/>
</dbReference>
<dbReference type="InterPro" id="IPR001806">
    <property type="entry name" value="Small_GTPase"/>
</dbReference>
<dbReference type="SMART" id="SM00173">
    <property type="entry name" value="RAS"/>
    <property type="match status" value="1"/>
</dbReference>
<accession>A0A6F9DQV5</accession>
<evidence type="ECO:0000313" key="5">
    <source>
        <dbReference type="EMBL" id="CAB3265373.1"/>
    </source>
</evidence>
<evidence type="ECO:0000256" key="3">
    <source>
        <dbReference type="ARBA" id="ARBA00023134"/>
    </source>
</evidence>
<sequence length="248" mass="28261">MDCVLMQSSKLPEWFLFTEMLLFLLLFSMGDLIANSDTIWVYQFRIVLLGDSTVGKSALIRRFTDGCFLEASDPTVGVDFYSRLVEIAPSTRVKLQVWDTAGQERFRSITQSYYRNSVGAILVYDVANRDSFEHVSSWAEEARLHVAPRPISFVLVGQKCDLENERKVSTEEASAFARMHKMLFVETSAKQGLNVDHSFLLLTELIYRMVKSGELRPEDGWEGIKCGLVPPQTQIDEDYLPTKRGCCY</sequence>
<keyword evidence="3" id="KW-0342">GTP-binding</keyword>
<dbReference type="Gene3D" id="3.40.50.300">
    <property type="entry name" value="P-loop containing nucleotide triphosphate hydrolases"/>
    <property type="match status" value="1"/>
</dbReference>
<dbReference type="FunFam" id="3.40.50.300:FF:001129">
    <property type="entry name" value="ras-related protein Rab-44 isoform X2"/>
    <property type="match status" value="1"/>
</dbReference>
<name>A0A6F9DQV5_9ASCI</name>
<dbReference type="PRINTS" id="PR00449">
    <property type="entry name" value="RASTRNSFRMNG"/>
</dbReference>
<dbReference type="InterPro" id="IPR027417">
    <property type="entry name" value="P-loop_NTPase"/>
</dbReference>
<dbReference type="SUPFAM" id="SSF52540">
    <property type="entry name" value="P-loop containing nucleoside triphosphate hydrolases"/>
    <property type="match status" value="1"/>
</dbReference>
<dbReference type="PROSITE" id="PS51420">
    <property type="entry name" value="RHO"/>
    <property type="match status" value="1"/>
</dbReference>
<protein>
    <submittedName>
        <fullName evidence="5">Ras-related protein Rab-39B-like</fullName>
    </submittedName>
</protein>
<evidence type="ECO:0000256" key="4">
    <source>
        <dbReference type="ARBA" id="ARBA00023288"/>
    </source>
</evidence>
<dbReference type="Pfam" id="PF00071">
    <property type="entry name" value="Ras"/>
    <property type="match status" value="1"/>
</dbReference>
<dbReference type="PROSITE" id="PS51419">
    <property type="entry name" value="RAB"/>
    <property type="match status" value="1"/>
</dbReference>
<dbReference type="SMART" id="SM00177">
    <property type="entry name" value="ARF"/>
    <property type="match status" value="1"/>
</dbReference>
<keyword evidence="4" id="KW-0449">Lipoprotein</keyword>
<keyword evidence="2" id="KW-0547">Nucleotide-binding</keyword>
<dbReference type="InterPro" id="IPR005225">
    <property type="entry name" value="Small_GTP-bd"/>
</dbReference>